<dbReference type="EMBL" id="PXYL01000022">
    <property type="protein sequence ID" value="PSJ55749.1"/>
    <property type="molecule type" value="Genomic_DNA"/>
</dbReference>
<name>A0A2P7RZU9_9HYPH</name>
<evidence type="ECO:0000313" key="1">
    <source>
        <dbReference type="EMBL" id="PSJ55749.1"/>
    </source>
</evidence>
<protein>
    <submittedName>
        <fullName evidence="1">Uncharacterized protein</fullName>
    </submittedName>
</protein>
<keyword evidence="2" id="KW-1185">Reference proteome</keyword>
<dbReference type="Proteomes" id="UP000240653">
    <property type="component" value="Unassembled WGS sequence"/>
</dbReference>
<sequence length="77" mass="8523">MKGYIIAGAAVAAVLLLTFTHWQAYRTGRSIEQVKFIQKINLENTNAGNAAEKWRGDLRRCNDASGLFDFATGSCDR</sequence>
<reference evidence="1 2" key="1">
    <citation type="submission" date="2018-03" db="EMBL/GenBank/DDBJ databases">
        <title>The draft genome of Mesorhizobium soli JCM 19897.</title>
        <authorList>
            <person name="Li L."/>
            <person name="Liu L."/>
            <person name="Liang L."/>
            <person name="Wang T."/>
            <person name="Zhang X."/>
        </authorList>
    </citation>
    <scope>NUCLEOTIDE SEQUENCE [LARGE SCALE GENOMIC DNA]</scope>
    <source>
        <strain evidence="1 2">JCM 19897</strain>
    </source>
</reference>
<dbReference type="OrthoDB" id="8031019at2"/>
<dbReference type="AlphaFoldDB" id="A0A2P7RZU9"/>
<evidence type="ECO:0000313" key="2">
    <source>
        <dbReference type="Proteomes" id="UP000240653"/>
    </source>
</evidence>
<dbReference type="RefSeq" id="WP_106726913.1">
    <property type="nucleotide sequence ID" value="NZ_PXYL01000022.1"/>
</dbReference>
<organism evidence="1 2">
    <name type="scientific">Pseudaminobacter soli</name>
    <name type="common">ex Li et al. 2025</name>
    <dbReference type="NCBI Taxonomy" id="1295366"/>
    <lineage>
        <taxon>Bacteria</taxon>
        <taxon>Pseudomonadati</taxon>
        <taxon>Pseudomonadota</taxon>
        <taxon>Alphaproteobacteria</taxon>
        <taxon>Hyphomicrobiales</taxon>
        <taxon>Phyllobacteriaceae</taxon>
        <taxon>Pseudaminobacter</taxon>
    </lineage>
</organism>
<gene>
    <name evidence="1" type="ORF">C7I85_26015</name>
</gene>
<accession>A0A2P7RZU9</accession>
<comment type="caution">
    <text evidence="1">The sequence shown here is derived from an EMBL/GenBank/DDBJ whole genome shotgun (WGS) entry which is preliminary data.</text>
</comment>
<proteinExistence type="predicted"/>